<evidence type="ECO:0000256" key="1">
    <source>
        <dbReference type="ARBA" id="ARBA00004651"/>
    </source>
</evidence>
<dbReference type="EMBL" id="LWRY01000021">
    <property type="protein sequence ID" value="OCX75144.1"/>
    <property type="molecule type" value="Genomic_DNA"/>
</dbReference>
<keyword evidence="3 5" id="KW-1133">Transmembrane helix</keyword>
<sequence>MRTSSVLSPRRWVIYSLLSLAALFFLLPFYVMLVTAFKTMPEIYSTGILALPSSLNWYAWVHAWSAATIGAASSGIHGYFLNSFILVIPAVVISTAIGAFNGYVLTHWRFRGSNVFFYMLLLGTIIPFQIVLLPMAWVEGRLGIAGTLVPGLMLVHVIYGLAFTTLFFRNYYVGIPHDLVKAARVDGAGFFSIFFRIMLPVSTPIIMVTAIWQFTMIWNNFLFGVVFTQGGQQPVTVAINDLVDTVTSVHMWNVDMAAAIFAALPTLLVYLIAGKYFVRGLTAGAVKG</sequence>
<dbReference type="PROSITE" id="PS50928">
    <property type="entry name" value="ABC_TM1"/>
    <property type="match status" value="1"/>
</dbReference>
<keyword evidence="4 5" id="KW-0472">Membrane</keyword>
<dbReference type="Proteomes" id="UP000094893">
    <property type="component" value="Unassembled WGS sequence"/>
</dbReference>
<dbReference type="PANTHER" id="PTHR43879">
    <property type="entry name" value="ABC TRANSPORTER PERMEASE PROTEIN"/>
    <property type="match status" value="1"/>
</dbReference>
<dbReference type="Gene3D" id="1.10.3720.10">
    <property type="entry name" value="MetI-like"/>
    <property type="match status" value="1"/>
</dbReference>
<dbReference type="GO" id="GO:0005886">
    <property type="term" value="C:plasma membrane"/>
    <property type="evidence" value="ECO:0007669"/>
    <property type="project" value="UniProtKB-SubCell"/>
</dbReference>
<evidence type="ECO:0000256" key="2">
    <source>
        <dbReference type="ARBA" id="ARBA00022692"/>
    </source>
</evidence>
<dbReference type="Proteomes" id="UP000095008">
    <property type="component" value="Unassembled WGS sequence"/>
</dbReference>
<keyword evidence="2 5" id="KW-0812">Transmembrane</keyword>
<dbReference type="CDD" id="cd06261">
    <property type="entry name" value="TM_PBP2"/>
    <property type="match status" value="1"/>
</dbReference>
<comment type="caution">
    <text evidence="7">The sequence shown here is derived from an EMBL/GenBank/DDBJ whole genome shotgun (WGS) entry which is preliminary data.</text>
</comment>
<evidence type="ECO:0000313" key="10">
    <source>
        <dbReference type="Proteomes" id="UP000095008"/>
    </source>
</evidence>
<feature type="transmembrane region" description="Helical" evidence="5">
    <location>
        <begin position="115"/>
        <end position="138"/>
    </location>
</feature>
<feature type="domain" description="ABC transmembrane type-1" evidence="6">
    <location>
        <begin position="80"/>
        <end position="273"/>
    </location>
</feature>
<gene>
    <name evidence="8" type="ORF">A6M23_03570</name>
    <name evidence="7" type="ORF">A6P07_14240</name>
</gene>
<feature type="transmembrane region" description="Helical" evidence="5">
    <location>
        <begin position="189"/>
        <end position="212"/>
    </location>
</feature>
<comment type="subcellular location">
    <subcellularLocation>
        <location evidence="1 5">Cell membrane</location>
        <topology evidence="1 5">Multi-pass membrane protein</topology>
    </subcellularLocation>
</comment>
<keyword evidence="5" id="KW-0813">Transport</keyword>
<evidence type="ECO:0000313" key="8">
    <source>
        <dbReference type="EMBL" id="OCX75144.1"/>
    </source>
</evidence>
<feature type="transmembrane region" description="Helical" evidence="5">
    <location>
        <begin position="144"/>
        <end position="168"/>
    </location>
</feature>
<reference evidence="7 9" key="1">
    <citation type="journal article" date="2016" name="Int. J. Mol. Sci.">
        <title>Comparative genomics of the extreme acidophile Acidithiobacillus thiooxidans reveals intraspecific divergence and niche adaptation.</title>
        <authorList>
            <person name="Zhang X."/>
            <person name="Feng X."/>
            <person name="Tao J."/>
            <person name="Ma L."/>
            <person name="Xiao Y."/>
            <person name="Liang Y."/>
            <person name="Liu X."/>
            <person name="Yin H."/>
        </authorList>
    </citation>
    <scope>NUCLEOTIDE SEQUENCE [LARGE SCALE GENOMIC DNA]</scope>
    <source>
        <strain evidence="7 9">A02</strain>
        <strain evidence="8">DXS-W</strain>
    </source>
</reference>
<feature type="transmembrane region" description="Helical" evidence="5">
    <location>
        <begin position="80"/>
        <end position="103"/>
    </location>
</feature>
<dbReference type="SUPFAM" id="SSF161098">
    <property type="entry name" value="MetI-like"/>
    <property type="match status" value="1"/>
</dbReference>
<feature type="transmembrane region" description="Helical" evidence="5">
    <location>
        <begin position="12"/>
        <end position="31"/>
    </location>
</feature>
<comment type="similarity">
    <text evidence="5">Belongs to the binding-protein-dependent transport system permease family.</text>
</comment>
<proteinExistence type="inferred from homology"/>
<evidence type="ECO:0000256" key="3">
    <source>
        <dbReference type="ARBA" id="ARBA00022989"/>
    </source>
</evidence>
<name>A0A1C2I347_ACITH</name>
<dbReference type="Pfam" id="PF00528">
    <property type="entry name" value="BPD_transp_1"/>
    <property type="match status" value="1"/>
</dbReference>
<dbReference type="AlphaFoldDB" id="A0A1C2I347"/>
<dbReference type="eggNOG" id="COG0395">
    <property type="taxonomic scope" value="Bacteria"/>
</dbReference>
<accession>A0A1C2I347</accession>
<evidence type="ECO:0000259" key="6">
    <source>
        <dbReference type="PROSITE" id="PS50928"/>
    </source>
</evidence>
<dbReference type="EMBL" id="LWSA01000197">
    <property type="protein sequence ID" value="OCX70442.1"/>
    <property type="molecule type" value="Genomic_DNA"/>
</dbReference>
<keyword evidence="10" id="KW-1185">Reference proteome</keyword>
<dbReference type="GeneID" id="60697942"/>
<evidence type="ECO:0000313" key="7">
    <source>
        <dbReference type="EMBL" id="OCX70442.1"/>
    </source>
</evidence>
<organism evidence="7 9">
    <name type="scientific">Acidithiobacillus thiooxidans</name>
    <name type="common">Thiobacillus thiooxidans</name>
    <dbReference type="NCBI Taxonomy" id="930"/>
    <lineage>
        <taxon>Bacteria</taxon>
        <taxon>Pseudomonadati</taxon>
        <taxon>Pseudomonadota</taxon>
        <taxon>Acidithiobacillia</taxon>
        <taxon>Acidithiobacillales</taxon>
        <taxon>Acidithiobacillaceae</taxon>
        <taxon>Acidithiobacillus</taxon>
    </lineage>
</organism>
<evidence type="ECO:0000256" key="5">
    <source>
        <dbReference type="RuleBase" id="RU363032"/>
    </source>
</evidence>
<evidence type="ECO:0000256" key="4">
    <source>
        <dbReference type="ARBA" id="ARBA00023136"/>
    </source>
</evidence>
<dbReference type="OrthoDB" id="369039at2"/>
<dbReference type="InterPro" id="IPR035906">
    <property type="entry name" value="MetI-like_sf"/>
</dbReference>
<protein>
    <submittedName>
        <fullName evidence="7">Sugar ABC transporter permease</fullName>
    </submittedName>
</protein>
<feature type="transmembrane region" description="Helical" evidence="5">
    <location>
        <begin position="256"/>
        <end position="278"/>
    </location>
</feature>
<dbReference type="RefSeq" id="WP_024893134.1">
    <property type="nucleotide sequence ID" value="NZ_DAIAWO010000121.1"/>
</dbReference>
<dbReference type="GO" id="GO:0055085">
    <property type="term" value="P:transmembrane transport"/>
    <property type="evidence" value="ECO:0007669"/>
    <property type="project" value="InterPro"/>
</dbReference>
<dbReference type="InterPro" id="IPR000515">
    <property type="entry name" value="MetI-like"/>
</dbReference>
<dbReference type="STRING" id="930.GCA_002079865_02923"/>
<dbReference type="PANTHER" id="PTHR43879:SF1">
    <property type="entry name" value="GLUCOSE IMPORT SYSTEM PERMEASE PROTEIN GLCU"/>
    <property type="match status" value="1"/>
</dbReference>
<evidence type="ECO:0000313" key="9">
    <source>
        <dbReference type="Proteomes" id="UP000094893"/>
    </source>
</evidence>